<keyword evidence="8" id="KW-1185">Reference proteome</keyword>
<dbReference type="PRINTS" id="PR01590">
    <property type="entry name" value="HTHFIS"/>
</dbReference>
<dbReference type="Pfam" id="PF25601">
    <property type="entry name" value="AAA_lid_14"/>
    <property type="match status" value="1"/>
</dbReference>
<dbReference type="InterPro" id="IPR058031">
    <property type="entry name" value="AAA_lid_NorR"/>
</dbReference>
<dbReference type="PROSITE" id="PS00676">
    <property type="entry name" value="SIGMA54_INTERACT_2"/>
    <property type="match status" value="1"/>
</dbReference>
<dbReference type="FunFam" id="3.40.50.300:FF:000006">
    <property type="entry name" value="DNA-binding transcriptional regulator NtrC"/>
    <property type="match status" value="1"/>
</dbReference>
<dbReference type="PROSITE" id="PS00675">
    <property type="entry name" value="SIGMA54_INTERACT_1"/>
    <property type="match status" value="1"/>
</dbReference>
<gene>
    <name evidence="7" type="ORF">FHS30_001614</name>
</gene>
<dbReference type="AlphaFoldDB" id="A0A839UPH9"/>
<evidence type="ECO:0000256" key="4">
    <source>
        <dbReference type="ARBA" id="ARBA00023125"/>
    </source>
</evidence>
<keyword evidence="4" id="KW-0238">DNA-binding</keyword>
<evidence type="ECO:0000259" key="6">
    <source>
        <dbReference type="PROSITE" id="PS50045"/>
    </source>
</evidence>
<dbReference type="SUPFAM" id="SSF52540">
    <property type="entry name" value="P-loop containing nucleoside triphosphate hydrolases"/>
    <property type="match status" value="1"/>
</dbReference>
<protein>
    <submittedName>
        <fullName evidence="7">Sigma-54 specific flagellar transcriptional regulator A</fullName>
    </submittedName>
</protein>
<dbReference type="InterPro" id="IPR025662">
    <property type="entry name" value="Sigma_54_int_dom_ATP-bd_1"/>
</dbReference>
<dbReference type="Gene3D" id="1.10.10.60">
    <property type="entry name" value="Homeodomain-like"/>
    <property type="match status" value="1"/>
</dbReference>
<dbReference type="PANTHER" id="PTHR32071">
    <property type="entry name" value="TRANSCRIPTIONAL REGULATORY PROTEIN"/>
    <property type="match status" value="1"/>
</dbReference>
<keyword evidence="2" id="KW-0067">ATP-binding</keyword>
<dbReference type="EMBL" id="JACHXZ010000002">
    <property type="protein sequence ID" value="MBB3168430.1"/>
    <property type="molecule type" value="Genomic_DNA"/>
</dbReference>
<comment type="caution">
    <text evidence="7">The sequence shown here is derived from an EMBL/GenBank/DDBJ whole genome shotgun (WGS) entry which is preliminary data.</text>
</comment>
<evidence type="ECO:0000256" key="5">
    <source>
        <dbReference type="ARBA" id="ARBA00023163"/>
    </source>
</evidence>
<name>A0A839UPH9_9GAMM</name>
<dbReference type="GO" id="GO:0006355">
    <property type="term" value="P:regulation of DNA-templated transcription"/>
    <property type="evidence" value="ECO:0007669"/>
    <property type="project" value="InterPro"/>
</dbReference>
<dbReference type="SUPFAM" id="SSF46689">
    <property type="entry name" value="Homeodomain-like"/>
    <property type="match status" value="1"/>
</dbReference>
<dbReference type="InterPro" id="IPR027417">
    <property type="entry name" value="P-loop_NTPase"/>
</dbReference>
<evidence type="ECO:0000256" key="1">
    <source>
        <dbReference type="ARBA" id="ARBA00022741"/>
    </source>
</evidence>
<dbReference type="InterPro" id="IPR002078">
    <property type="entry name" value="Sigma_54_int"/>
</dbReference>
<dbReference type="Gene3D" id="3.40.50.2300">
    <property type="match status" value="1"/>
</dbReference>
<keyword evidence="5" id="KW-0804">Transcription</keyword>
<dbReference type="Pfam" id="PF06490">
    <property type="entry name" value="FleQ"/>
    <property type="match status" value="1"/>
</dbReference>
<organism evidence="7 8">
    <name type="scientific">Simiduia aestuariiviva</name>
    <dbReference type="NCBI Taxonomy" id="1510459"/>
    <lineage>
        <taxon>Bacteria</taxon>
        <taxon>Pseudomonadati</taxon>
        <taxon>Pseudomonadota</taxon>
        <taxon>Gammaproteobacteria</taxon>
        <taxon>Cellvibrionales</taxon>
        <taxon>Cellvibrionaceae</taxon>
        <taxon>Simiduia</taxon>
    </lineage>
</organism>
<dbReference type="InterPro" id="IPR011006">
    <property type="entry name" value="CheY-like_superfamily"/>
</dbReference>
<dbReference type="SUPFAM" id="SSF52172">
    <property type="entry name" value="CheY-like"/>
    <property type="match status" value="1"/>
</dbReference>
<dbReference type="InterPro" id="IPR025943">
    <property type="entry name" value="Sigma_54_int_dom_ATP-bd_2"/>
</dbReference>
<keyword evidence="7" id="KW-0966">Cell projection</keyword>
<dbReference type="InterPro" id="IPR009057">
    <property type="entry name" value="Homeodomain-like_sf"/>
</dbReference>
<keyword evidence="7" id="KW-0282">Flagellum</keyword>
<dbReference type="PANTHER" id="PTHR32071:SF117">
    <property type="entry name" value="PTS-DEPENDENT DIHYDROXYACETONE KINASE OPERON REGULATORY PROTEIN-RELATED"/>
    <property type="match status" value="1"/>
</dbReference>
<dbReference type="GO" id="GO:0005524">
    <property type="term" value="F:ATP binding"/>
    <property type="evidence" value="ECO:0007669"/>
    <property type="project" value="UniProtKB-KW"/>
</dbReference>
<dbReference type="Pfam" id="PF02954">
    <property type="entry name" value="HTH_8"/>
    <property type="match status" value="1"/>
</dbReference>
<dbReference type="CDD" id="cd00009">
    <property type="entry name" value="AAA"/>
    <property type="match status" value="1"/>
</dbReference>
<dbReference type="PROSITE" id="PS50045">
    <property type="entry name" value="SIGMA54_INTERACT_4"/>
    <property type="match status" value="1"/>
</dbReference>
<evidence type="ECO:0000256" key="2">
    <source>
        <dbReference type="ARBA" id="ARBA00022840"/>
    </source>
</evidence>
<evidence type="ECO:0000256" key="3">
    <source>
        <dbReference type="ARBA" id="ARBA00023015"/>
    </source>
</evidence>
<dbReference type="GO" id="GO:0043565">
    <property type="term" value="F:sequence-specific DNA binding"/>
    <property type="evidence" value="ECO:0007669"/>
    <property type="project" value="InterPro"/>
</dbReference>
<evidence type="ECO:0000313" key="7">
    <source>
        <dbReference type="EMBL" id="MBB3168430.1"/>
    </source>
</evidence>
<dbReference type="Proteomes" id="UP000559987">
    <property type="component" value="Unassembled WGS sequence"/>
</dbReference>
<dbReference type="Gene3D" id="3.40.50.300">
    <property type="entry name" value="P-loop containing nucleotide triphosphate hydrolases"/>
    <property type="match status" value="1"/>
</dbReference>
<dbReference type="InterPro" id="IPR002197">
    <property type="entry name" value="HTH_Fis"/>
</dbReference>
<evidence type="ECO:0000313" key="8">
    <source>
        <dbReference type="Proteomes" id="UP000559987"/>
    </source>
</evidence>
<feature type="domain" description="Sigma-54 factor interaction" evidence="6">
    <location>
        <begin position="149"/>
        <end position="377"/>
    </location>
</feature>
<keyword evidence="7" id="KW-0969">Cilium</keyword>
<proteinExistence type="predicted"/>
<dbReference type="InterPro" id="IPR003593">
    <property type="entry name" value="AAA+_ATPase"/>
</dbReference>
<sequence>MLLEPIKILVVDDNASRRHDLKVILDFMGESALTVDTSHWEEEADLADAAHRYSAVLLGENKDNPSLLSRLQRVHDWDQGLPVVLVGQEAELPEDCNPYLKHKIIGLVPENPTYNQLLDLLHRAQRFRATLSRNAKVGLKGTPHLFRSLVGSTVAMDKMREMMARVADKDVTVLITGESGTGKEVVARNLHNHSDRRDRPFVPVNCGAIPAELLESELFGHEKGAFTGAIGSRAGRFEMAEGGTLFLDEIGDMPLNMQVKILRVLQERCFERVGSNRSQPTDVRIIAATHRNLESMITEGEFREDLFYRLNVFPIEVPALRERAADIPMLITELVSRMEAEKRGTVRFNSNAILSLTRHEWAGNVRELANLVERMAILHPNSVVGSQDLPAKYQHVEAEELAAFEELVEQGTQPVIKVGESPLLPAHGIDLKEYLTNLECSLIQQALDDTGGVVARAADRLAIRRTTLVEKMRKYGLSR</sequence>
<dbReference type="SMART" id="SM00382">
    <property type="entry name" value="AAA"/>
    <property type="match status" value="1"/>
</dbReference>
<dbReference type="InterPro" id="IPR010518">
    <property type="entry name" value="FleQ"/>
</dbReference>
<accession>A0A839UPH9</accession>
<dbReference type="Pfam" id="PF00158">
    <property type="entry name" value="Sigma54_activat"/>
    <property type="match status" value="1"/>
</dbReference>
<keyword evidence="3" id="KW-0805">Transcription regulation</keyword>
<reference evidence="7 8" key="1">
    <citation type="submission" date="2020-08" db="EMBL/GenBank/DDBJ databases">
        <title>Genomic Encyclopedia of Type Strains, Phase III (KMG-III): the genomes of soil and plant-associated and newly described type strains.</title>
        <authorList>
            <person name="Whitman W."/>
        </authorList>
    </citation>
    <scope>NUCLEOTIDE SEQUENCE [LARGE SCALE GENOMIC DNA]</scope>
    <source>
        <strain evidence="7 8">CECT 8571</strain>
    </source>
</reference>
<keyword evidence="1" id="KW-0547">Nucleotide-binding</keyword>
<dbReference type="Gene3D" id="1.10.8.60">
    <property type="match status" value="1"/>
</dbReference>